<gene>
    <name evidence="1" type="ORF">LSAA_2392</name>
</gene>
<name>A0A7R8H191_LEPSM</name>
<protein>
    <submittedName>
        <fullName evidence="1">(salmon louse) hypothetical protein</fullName>
    </submittedName>
</protein>
<dbReference type="EMBL" id="HG994589">
    <property type="protein sequence ID" value="CAF2790388.1"/>
    <property type="molecule type" value="Genomic_DNA"/>
</dbReference>
<evidence type="ECO:0000313" key="2">
    <source>
        <dbReference type="Proteomes" id="UP000675881"/>
    </source>
</evidence>
<sequence length="110" mass="12347">MMYKPHFRRLRDITLTSFTTLDMVLRQRLCFFGKVNMDYLGLHLIAALALLLTSVVITSRLAVDQQKGITMDDGFVNKAVFMGSDSVEKNIAESSCSQRLVSSSQVNVIE</sequence>
<accession>A0A7R8H191</accession>
<dbReference type="AlphaFoldDB" id="A0A7R8H191"/>
<proteinExistence type="predicted"/>
<dbReference type="Proteomes" id="UP000675881">
    <property type="component" value="Chromosome 10"/>
</dbReference>
<evidence type="ECO:0000313" key="1">
    <source>
        <dbReference type="EMBL" id="CAF2790388.1"/>
    </source>
</evidence>
<reference evidence="1" key="1">
    <citation type="submission" date="2021-02" db="EMBL/GenBank/DDBJ databases">
        <authorList>
            <person name="Bekaert M."/>
        </authorList>
    </citation>
    <scope>NUCLEOTIDE SEQUENCE</scope>
    <source>
        <strain evidence="1">IoA-00</strain>
    </source>
</reference>
<organism evidence="1 2">
    <name type="scientific">Lepeophtheirus salmonis</name>
    <name type="common">Salmon louse</name>
    <name type="synonym">Caligus salmonis</name>
    <dbReference type="NCBI Taxonomy" id="72036"/>
    <lineage>
        <taxon>Eukaryota</taxon>
        <taxon>Metazoa</taxon>
        <taxon>Ecdysozoa</taxon>
        <taxon>Arthropoda</taxon>
        <taxon>Crustacea</taxon>
        <taxon>Multicrustacea</taxon>
        <taxon>Hexanauplia</taxon>
        <taxon>Copepoda</taxon>
        <taxon>Siphonostomatoida</taxon>
        <taxon>Caligidae</taxon>
        <taxon>Lepeophtheirus</taxon>
    </lineage>
</organism>
<keyword evidence="2" id="KW-1185">Reference proteome</keyword>